<dbReference type="Proteomes" id="UP000636800">
    <property type="component" value="Unassembled WGS sequence"/>
</dbReference>
<comment type="caution">
    <text evidence="3">The sequence shown here is derived from an EMBL/GenBank/DDBJ whole genome shotgun (WGS) entry which is preliminary data.</text>
</comment>
<name>A0A835V2E8_VANPL</name>
<evidence type="ECO:0000256" key="2">
    <source>
        <dbReference type="SAM" id="Phobius"/>
    </source>
</evidence>
<feature type="region of interest" description="Disordered" evidence="1">
    <location>
        <begin position="125"/>
        <end position="162"/>
    </location>
</feature>
<evidence type="ECO:0000256" key="1">
    <source>
        <dbReference type="SAM" id="MobiDB-lite"/>
    </source>
</evidence>
<reference evidence="3 4" key="1">
    <citation type="journal article" date="2020" name="Nat. Food">
        <title>A phased Vanilla planifolia genome enables genetic improvement of flavour and production.</title>
        <authorList>
            <person name="Hasing T."/>
            <person name="Tang H."/>
            <person name="Brym M."/>
            <person name="Khazi F."/>
            <person name="Huang T."/>
            <person name="Chambers A.H."/>
        </authorList>
    </citation>
    <scope>NUCLEOTIDE SEQUENCE [LARGE SCALE GENOMIC DNA]</scope>
    <source>
        <tissue evidence="3">Leaf</tissue>
    </source>
</reference>
<proteinExistence type="predicted"/>
<keyword evidence="2" id="KW-0812">Transmembrane</keyword>
<dbReference type="AlphaFoldDB" id="A0A835V2E8"/>
<keyword evidence="2" id="KW-0472">Membrane</keyword>
<evidence type="ECO:0000313" key="4">
    <source>
        <dbReference type="Proteomes" id="UP000636800"/>
    </source>
</evidence>
<feature type="transmembrane region" description="Helical" evidence="2">
    <location>
        <begin position="88"/>
        <end position="106"/>
    </location>
</feature>
<protein>
    <submittedName>
        <fullName evidence="3">Uncharacterized protein</fullName>
    </submittedName>
</protein>
<accession>A0A835V2E8</accession>
<keyword evidence="2" id="KW-1133">Transmembrane helix</keyword>
<gene>
    <name evidence="3" type="ORF">HPP92_008963</name>
</gene>
<sequence>MAVILPNRLTCSKYPKGTAPPRDLCSLASQLHVLCRTILQHSYPKQPFLPFPRPPEASAPLASPGTWPLNRSVAGHQMGKKARKSGPIPSFVVVVLLLILLLRSVHTMEPSGWWSSGRHLHSVYSTSRTSPFHSPKGNGSPVDEFEDNKHEVPSGANPDSNR</sequence>
<dbReference type="OrthoDB" id="1660458at2759"/>
<dbReference type="EMBL" id="JADCNL010000004">
    <property type="protein sequence ID" value="KAG0484884.1"/>
    <property type="molecule type" value="Genomic_DNA"/>
</dbReference>
<keyword evidence="4" id="KW-1185">Reference proteome</keyword>
<evidence type="ECO:0000313" key="3">
    <source>
        <dbReference type="EMBL" id="KAG0484884.1"/>
    </source>
</evidence>
<organism evidence="3 4">
    <name type="scientific">Vanilla planifolia</name>
    <name type="common">Vanilla</name>
    <dbReference type="NCBI Taxonomy" id="51239"/>
    <lineage>
        <taxon>Eukaryota</taxon>
        <taxon>Viridiplantae</taxon>
        <taxon>Streptophyta</taxon>
        <taxon>Embryophyta</taxon>
        <taxon>Tracheophyta</taxon>
        <taxon>Spermatophyta</taxon>
        <taxon>Magnoliopsida</taxon>
        <taxon>Liliopsida</taxon>
        <taxon>Asparagales</taxon>
        <taxon>Orchidaceae</taxon>
        <taxon>Vanilloideae</taxon>
        <taxon>Vanilleae</taxon>
        <taxon>Vanilla</taxon>
    </lineage>
</organism>